<keyword evidence="4 6" id="KW-1133">Transmembrane helix</keyword>
<evidence type="ECO:0000256" key="2">
    <source>
        <dbReference type="ARBA" id="ARBA00022475"/>
    </source>
</evidence>
<dbReference type="RefSeq" id="WP_087621607.1">
    <property type="nucleotide sequence ID" value="NZ_NEXX01000006.1"/>
</dbReference>
<evidence type="ECO:0000313" key="9">
    <source>
        <dbReference type="Proteomes" id="UP000196536"/>
    </source>
</evidence>
<dbReference type="Proteomes" id="UP000196536">
    <property type="component" value="Unassembled WGS sequence"/>
</dbReference>
<reference evidence="8 9" key="1">
    <citation type="submission" date="2017-05" db="EMBL/GenBank/DDBJ databases">
        <title>Acinetobacter populi ANC 5415 (= PBJ7), whole genome shotgun sequencing project.</title>
        <authorList>
            <person name="Nemec A."/>
            <person name="Radolfova-Krizova L."/>
        </authorList>
    </citation>
    <scope>NUCLEOTIDE SEQUENCE [LARGE SCALE GENOMIC DNA]</scope>
    <source>
        <strain evidence="8 9">PBJ7</strain>
    </source>
</reference>
<dbReference type="InterPro" id="IPR003838">
    <property type="entry name" value="ABC3_permease_C"/>
</dbReference>
<gene>
    <name evidence="8" type="ORF">CAP51_15230</name>
</gene>
<organism evidence="8 9">
    <name type="scientific">Acinetobacter populi</name>
    <dbReference type="NCBI Taxonomy" id="1582270"/>
    <lineage>
        <taxon>Bacteria</taxon>
        <taxon>Pseudomonadati</taxon>
        <taxon>Pseudomonadota</taxon>
        <taxon>Gammaproteobacteria</taxon>
        <taxon>Moraxellales</taxon>
        <taxon>Moraxellaceae</taxon>
        <taxon>Acinetobacter</taxon>
    </lineage>
</organism>
<sequence>MFRLFSSLFRQSLHSGGIALLIVALSLAISATTALKFSNQQIQYAIEQQAGELLAADLVLSSSQPIEPIWLDRARETHLQTSQNYVFSSMAHTGEQFVMVNVKAIDDAFPLRGDLQISPDVKQIQPGQIWLTPRVFDLLKVKIGDRIYIADAEFKVTGEIEHDANQETGLSGFSPTVIIHLQDVAKTNAIQVGSRIDYRLLMSGEPNQLRQFEQQYAQFIQEPLKLRSASDSNSRLMRPIRNLETYMQLANLLTLLLCGIAIALTSQRYVAQNQDHIAMLRCLGASRKQLLGAFVALLAVVALLATLLGSIFGVIFGFALLKLMLTTIPHISLQFSLWAIVLGPLPNAVFTCLIVLAGFVLPSILHLAKVPPIRVLRQSQFDQVAVWIVIASAVISLSLFTLYLTENIGLTLSVIAAIFVLCFVLFAVVWLILTALRKMHFRFEQWVREPAKVSLQMTALALGLSLITVLFLLRSDMFERWQQQLPVGTPNQFVYGLPPFDKAPFEQALAERQWQSTTLYPNIRGRLIAKNGEAFSEDVVRKNNSLKRELNLTQSATFPKDNRIVAGTKDFTATYQVSVEKDTAESLGIQLGDQLGFELPDGDIEAKVVSFRIVEWESFSPNFFFIFSPDTLDENAGSYLGSFYVPPQHNQQMAELINQFPTTVFIDIDGIIEQIKQLVSVIAQIISILAFLVFAAGVLVLLACLNLLMDERKHEVALLRAIGMSQAQLKRYLSIELACIGAGAGVLAIAFAETVSYIVAWKMEIAWTLHWQYWLILPLLMAMICGVIGRYRLQKLWQIAPLLSLRNIG</sequence>
<feature type="transmembrane region" description="Helical" evidence="6">
    <location>
        <begin position="384"/>
        <end position="404"/>
    </location>
</feature>
<dbReference type="GO" id="GO:0005886">
    <property type="term" value="C:plasma membrane"/>
    <property type="evidence" value="ECO:0007669"/>
    <property type="project" value="UniProtKB-SubCell"/>
</dbReference>
<evidence type="ECO:0000259" key="7">
    <source>
        <dbReference type="Pfam" id="PF02687"/>
    </source>
</evidence>
<evidence type="ECO:0000256" key="1">
    <source>
        <dbReference type="ARBA" id="ARBA00004651"/>
    </source>
</evidence>
<evidence type="ECO:0000256" key="3">
    <source>
        <dbReference type="ARBA" id="ARBA00022692"/>
    </source>
</evidence>
<keyword evidence="9" id="KW-1185">Reference proteome</keyword>
<comment type="caution">
    <text evidence="8">The sequence shown here is derived from an EMBL/GenBank/DDBJ whole genome shotgun (WGS) entry which is preliminary data.</text>
</comment>
<feature type="transmembrane region" description="Helical" evidence="6">
    <location>
        <begin position="410"/>
        <end position="433"/>
    </location>
</feature>
<feature type="transmembrane region" description="Helical" evidence="6">
    <location>
        <begin position="249"/>
        <end position="270"/>
    </location>
</feature>
<proteinExistence type="predicted"/>
<keyword evidence="2" id="KW-1003">Cell membrane</keyword>
<keyword evidence="3 6" id="KW-0812">Transmembrane</keyword>
<comment type="subcellular location">
    <subcellularLocation>
        <location evidence="1">Cell membrane</location>
        <topology evidence="1">Multi-pass membrane protein</topology>
    </subcellularLocation>
</comment>
<dbReference type="InterPro" id="IPR038766">
    <property type="entry name" value="Membrane_comp_ABC_pdt"/>
</dbReference>
<dbReference type="AlphaFoldDB" id="A0A1Z9YUY5"/>
<name>A0A1Z9YUY5_9GAMM</name>
<evidence type="ECO:0000256" key="6">
    <source>
        <dbReference type="SAM" id="Phobius"/>
    </source>
</evidence>
<feature type="transmembrane region" description="Helical" evidence="6">
    <location>
        <begin position="681"/>
        <end position="708"/>
    </location>
</feature>
<feature type="transmembrane region" description="Helical" evidence="6">
    <location>
        <begin position="290"/>
        <end position="323"/>
    </location>
</feature>
<dbReference type="Pfam" id="PF02687">
    <property type="entry name" value="FtsX"/>
    <property type="match status" value="2"/>
</dbReference>
<dbReference type="OrthoDB" id="5292592at2"/>
<dbReference type="PANTHER" id="PTHR30287:SF1">
    <property type="entry name" value="INNER MEMBRANE PROTEIN"/>
    <property type="match status" value="1"/>
</dbReference>
<feature type="domain" description="ABC3 transporter permease C-terminal" evidence="7">
    <location>
        <begin position="688"/>
        <end position="789"/>
    </location>
</feature>
<feature type="transmembrane region" description="Helical" evidence="6">
    <location>
        <begin position="453"/>
        <end position="473"/>
    </location>
</feature>
<feature type="transmembrane region" description="Helical" evidence="6">
    <location>
        <begin position="729"/>
        <end position="751"/>
    </location>
</feature>
<feature type="transmembrane region" description="Helical" evidence="6">
    <location>
        <begin position="335"/>
        <end position="364"/>
    </location>
</feature>
<accession>A0A1Z9YUY5</accession>
<evidence type="ECO:0000256" key="4">
    <source>
        <dbReference type="ARBA" id="ARBA00022989"/>
    </source>
</evidence>
<protein>
    <submittedName>
        <fullName evidence="8">ABC transporter permease</fullName>
    </submittedName>
</protein>
<feature type="domain" description="ABC3 transporter permease C-terminal" evidence="7">
    <location>
        <begin position="251"/>
        <end position="356"/>
    </location>
</feature>
<dbReference type="PANTHER" id="PTHR30287">
    <property type="entry name" value="MEMBRANE COMPONENT OF PREDICTED ABC SUPERFAMILY METABOLITE UPTAKE TRANSPORTER"/>
    <property type="match status" value="1"/>
</dbReference>
<evidence type="ECO:0000313" key="8">
    <source>
        <dbReference type="EMBL" id="OUY06056.1"/>
    </source>
</evidence>
<keyword evidence="5 6" id="KW-0472">Membrane</keyword>
<dbReference type="EMBL" id="NEXX01000006">
    <property type="protein sequence ID" value="OUY06056.1"/>
    <property type="molecule type" value="Genomic_DNA"/>
</dbReference>
<feature type="transmembrane region" description="Helical" evidence="6">
    <location>
        <begin position="771"/>
        <end position="789"/>
    </location>
</feature>
<evidence type="ECO:0000256" key="5">
    <source>
        <dbReference type="ARBA" id="ARBA00023136"/>
    </source>
</evidence>